<dbReference type="InterPro" id="IPR004090">
    <property type="entry name" value="Chemotax_Me-accpt_rcpt"/>
</dbReference>
<protein>
    <submittedName>
        <fullName evidence="6">Methyl-accepting chemotaxis protein</fullName>
    </submittedName>
</protein>
<feature type="domain" description="Methyl-accepting transducer" evidence="5">
    <location>
        <begin position="72"/>
        <end position="309"/>
    </location>
</feature>
<evidence type="ECO:0000256" key="1">
    <source>
        <dbReference type="ARBA" id="ARBA00023224"/>
    </source>
</evidence>
<comment type="similarity">
    <text evidence="2">Belongs to the methyl-accepting chemotaxis (MCP) protein family.</text>
</comment>
<dbReference type="Proteomes" id="UP001596378">
    <property type="component" value="Unassembled WGS sequence"/>
</dbReference>
<dbReference type="InterPro" id="IPR029151">
    <property type="entry name" value="Sensor-like_sf"/>
</dbReference>
<evidence type="ECO:0000256" key="3">
    <source>
        <dbReference type="PROSITE-ProRule" id="PRU00284"/>
    </source>
</evidence>
<dbReference type="SUPFAM" id="SSF58104">
    <property type="entry name" value="Methyl-accepting chemotaxis protein (MCP) signaling domain"/>
    <property type="match status" value="1"/>
</dbReference>
<evidence type="ECO:0000259" key="5">
    <source>
        <dbReference type="PROSITE" id="PS50111"/>
    </source>
</evidence>
<evidence type="ECO:0000313" key="7">
    <source>
        <dbReference type="Proteomes" id="UP001596378"/>
    </source>
</evidence>
<comment type="caution">
    <text evidence="6">The sequence shown here is derived from an EMBL/GenBank/DDBJ whole genome shotgun (WGS) entry which is preliminary data.</text>
</comment>
<dbReference type="EMBL" id="JBHTAI010000005">
    <property type="protein sequence ID" value="MFC7148722.1"/>
    <property type="molecule type" value="Genomic_DNA"/>
</dbReference>
<dbReference type="PANTHER" id="PTHR32089">
    <property type="entry name" value="METHYL-ACCEPTING CHEMOTAXIS PROTEIN MCPB"/>
    <property type="match status" value="1"/>
</dbReference>
<accession>A0ABW2FAX0</accession>
<evidence type="ECO:0000313" key="6">
    <source>
        <dbReference type="EMBL" id="MFC7148722.1"/>
    </source>
</evidence>
<gene>
    <name evidence="6" type="ORF">ACFQMJ_09315</name>
</gene>
<dbReference type="Pfam" id="PF22673">
    <property type="entry name" value="MCP-like_PDC_1"/>
    <property type="match status" value="1"/>
</dbReference>
<dbReference type="RefSeq" id="WP_378052536.1">
    <property type="nucleotide sequence ID" value="NZ_JBHMDN010000055.1"/>
</dbReference>
<dbReference type="SMART" id="SM00283">
    <property type="entry name" value="MA"/>
    <property type="match status" value="1"/>
</dbReference>
<name>A0ABW2FAX0_9BACL</name>
<feature type="compositionally biased region" description="Basic and acidic residues" evidence="4">
    <location>
        <begin position="16"/>
        <end position="28"/>
    </location>
</feature>
<dbReference type="PANTHER" id="PTHR32089:SF112">
    <property type="entry name" value="LYSOZYME-LIKE PROTEIN-RELATED"/>
    <property type="match status" value="1"/>
</dbReference>
<dbReference type="Gene3D" id="3.30.450.20">
    <property type="entry name" value="PAS domain"/>
    <property type="match status" value="1"/>
</dbReference>
<evidence type="ECO:0000256" key="4">
    <source>
        <dbReference type="SAM" id="MobiDB-lite"/>
    </source>
</evidence>
<dbReference type="PROSITE" id="PS50111">
    <property type="entry name" value="CHEMOTAXIS_TRANSDUC_2"/>
    <property type="match status" value="1"/>
</dbReference>
<sequence length="485" mass="52285">MMDGFEVAEMGDWRSWVKREGSKEDRTGRSGSSEGAVGLGTEANPEALRQMIEEAIVIADRLQAAVSEVDASIGQLDGIADRAAVQEEKLRQHAQTARLRLEEAFSSLQEVAASSREIRGVTEDLSAQSKKTRDVVVEVTRSLTHTDEVMNDLSRNHGTMEKRVNDLIAQASKIGEINAWVQEIVSQTSLLALNAAIEAAHAGEHGRGFSVVAQEIRKLAEESAQAIKNSTGIVQSIEAGIRQVVASVEGEKKSVTRGLEEMSRTRERMDVIFNSFLGVDEHVGATLEHAIAQAQRTTATSGLLEEVVDSVGITLGSVDETLARNVRQRAEIASLSRVSEELRESSDELAAAVQNAGGRVWEGAVASDTAKWTGLLRSIVSDPELTAMSEEAHRGVLGGWLKRSPGMEAIWSNRDDGSFVFSEPAAGLLNARSREWWKRAMAGETFVSEVYLSAITKKPCLTVSMPLHGSDGTALGVVGIDIAVS</sequence>
<dbReference type="PRINTS" id="PR00260">
    <property type="entry name" value="CHEMTRNSDUCR"/>
</dbReference>
<dbReference type="InterPro" id="IPR004089">
    <property type="entry name" value="MCPsignal_dom"/>
</dbReference>
<dbReference type="Gene3D" id="1.10.287.950">
    <property type="entry name" value="Methyl-accepting chemotaxis protein"/>
    <property type="match status" value="1"/>
</dbReference>
<reference evidence="7" key="1">
    <citation type="journal article" date="2019" name="Int. J. Syst. Evol. Microbiol.">
        <title>The Global Catalogue of Microorganisms (GCM) 10K type strain sequencing project: providing services to taxonomists for standard genome sequencing and annotation.</title>
        <authorList>
            <consortium name="The Broad Institute Genomics Platform"/>
            <consortium name="The Broad Institute Genome Sequencing Center for Infectious Disease"/>
            <person name="Wu L."/>
            <person name="Ma J."/>
        </authorList>
    </citation>
    <scope>NUCLEOTIDE SEQUENCE [LARGE SCALE GENOMIC DNA]</scope>
    <source>
        <strain evidence="7">KCTC 12907</strain>
    </source>
</reference>
<organism evidence="6 7">
    <name type="scientific">Cohnella cellulosilytica</name>
    <dbReference type="NCBI Taxonomy" id="986710"/>
    <lineage>
        <taxon>Bacteria</taxon>
        <taxon>Bacillati</taxon>
        <taxon>Bacillota</taxon>
        <taxon>Bacilli</taxon>
        <taxon>Bacillales</taxon>
        <taxon>Paenibacillaceae</taxon>
        <taxon>Cohnella</taxon>
    </lineage>
</organism>
<proteinExistence type="inferred from homology"/>
<keyword evidence="1 3" id="KW-0807">Transducer</keyword>
<feature type="region of interest" description="Disordered" evidence="4">
    <location>
        <begin position="16"/>
        <end position="42"/>
    </location>
</feature>
<evidence type="ECO:0000256" key="2">
    <source>
        <dbReference type="ARBA" id="ARBA00029447"/>
    </source>
</evidence>
<dbReference type="Pfam" id="PF00015">
    <property type="entry name" value="MCPsignal"/>
    <property type="match status" value="1"/>
</dbReference>
<dbReference type="SUPFAM" id="SSF103190">
    <property type="entry name" value="Sensory domain-like"/>
    <property type="match status" value="1"/>
</dbReference>
<keyword evidence="7" id="KW-1185">Reference proteome</keyword>
<dbReference type="CDD" id="cd18773">
    <property type="entry name" value="PDC1_HK_sensor"/>
    <property type="match status" value="1"/>
</dbReference>